<accession>A0A0F9CFB6</accession>
<proteinExistence type="predicted"/>
<comment type="caution">
    <text evidence="1">The sequence shown here is derived from an EMBL/GenBank/DDBJ whole genome shotgun (WGS) entry which is preliminary data.</text>
</comment>
<dbReference type="AlphaFoldDB" id="A0A0F9CFB6"/>
<gene>
    <name evidence="1" type="ORF">LCGC14_2329330</name>
</gene>
<reference evidence="1" key="1">
    <citation type="journal article" date="2015" name="Nature">
        <title>Complex archaea that bridge the gap between prokaryotes and eukaryotes.</title>
        <authorList>
            <person name="Spang A."/>
            <person name="Saw J.H."/>
            <person name="Jorgensen S.L."/>
            <person name="Zaremba-Niedzwiedzka K."/>
            <person name="Martijn J."/>
            <person name="Lind A.E."/>
            <person name="van Eijk R."/>
            <person name="Schleper C."/>
            <person name="Guy L."/>
            <person name="Ettema T.J."/>
        </authorList>
    </citation>
    <scope>NUCLEOTIDE SEQUENCE</scope>
</reference>
<organism evidence="1">
    <name type="scientific">marine sediment metagenome</name>
    <dbReference type="NCBI Taxonomy" id="412755"/>
    <lineage>
        <taxon>unclassified sequences</taxon>
        <taxon>metagenomes</taxon>
        <taxon>ecological metagenomes</taxon>
    </lineage>
</organism>
<dbReference type="EMBL" id="LAZR01033443">
    <property type="protein sequence ID" value="KKL48058.1"/>
    <property type="molecule type" value="Genomic_DNA"/>
</dbReference>
<sequence>MSRYTKEQCEDVARILAEEKHFQETSGRPEGMIAAGAVINLKHTFADLFAADNPRSPYCGYCGIVRDDRLPCPERGVSGVETRPPHNFLYKGFNREQFLEACGLETETEGTHLPSDILGREH</sequence>
<evidence type="ECO:0000313" key="1">
    <source>
        <dbReference type="EMBL" id="KKL48058.1"/>
    </source>
</evidence>
<protein>
    <submittedName>
        <fullName evidence="1">Uncharacterized protein</fullName>
    </submittedName>
</protein>
<name>A0A0F9CFB6_9ZZZZ</name>